<sequence>MKKIFLLLLISVFFINCSSDDSLPTDQFVPNAFSINGVDYSTPNGYMIQSTDGVNYGKFAIYLLNGGIINNEWNGESCDYTSSLTQGVVLNITSPSTTNLSSGIYYYQLNSVEPSLNETIISTDMVVTNNCITSSNSISEDQILNGSVNIVFSNSTYTIDYFFTTTSFGSISGNYSGSLQLVTDLSD</sequence>
<gene>
    <name evidence="2" type="ORF">B0I10_10830</name>
</gene>
<evidence type="ECO:0000256" key="1">
    <source>
        <dbReference type="SAM" id="SignalP"/>
    </source>
</evidence>
<name>A0A328WMJ4_9FLAO</name>
<protein>
    <submittedName>
        <fullName evidence="2">Uncharacterized protein</fullName>
    </submittedName>
</protein>
<feature type="signal peptide" evidence="1">
    <location>
        <begin position="1"/>
        <end position="18"/>
    </location>
</feature>
<evidence type="ECO:0000313" key="2">
    <source>
        <dbReference type="EMBL" id="RAR47530.1"/>
    </source>
</evidence>
<dbReference type="EMBL" id="QLSV01000008">
    <property type="protein sequence ID" value="RAR47530.1"/>
    <property type="molecule type" value="Genomic_DNA"/>
</dbReference>
<dbReference type="RefSeq" id="WP_112086212.1">
    <property type="nucleotide sequence ID" value="NZ_QLSV01000008.1"/>
</dbReference>
<dbReference type="OrthoDB" id="1448746at2"/>
<reference evidence="2 3" key="1">
    <citation type="submission" date="2018-06" db="EMBL/GenBank/DDBJ databases">
        <title>Genomic Encyclopedia of Type Strains, Phase III (KMG-III): the genomes of soil and plant-associated and newly described type strains.</title>
        <authorList>
            <person name="Whitman W."/>
        </authorList>
    </citation>
    <scope>NUCLEOTIDE SEQUENCE [LARGE SCALE GENOMIC DNA]</scope>
    <source>
        <strain evidence="2 3">CGMCC 1.12504</strain>
    </source>
</reference>
<evidence type="ECO:0000313" key="3">
    <source>
        <dbReference type="Proteomes" id="UP000249518"/>
    </source>
</evidence>
<dbReference type="AlphaFoldDB" id="A0A328WMJ4"/>
<accession>A0A328WMJ4</accession>
<comment type="caution">
    <text evidence="2">The sequence shown here is derived from an EMBL/GenBank/DDBJ whole genome shotgun (WGS) entry which is preliminary data.</text>
</comment>
<organism evidence="2 3">
    <name type="scientific">Flavobacterium lacus</name>
    <dbReference type="NCBI Taxonomy" id="1353778"/>
    <lineage>
        <taxon>Bacteria</taxon>
        <taxon>Pseudomonadati</taxon>
        <taxon>Bacteroidota</taxon>
        <taxon>Flavobacteriia</taxon>
        <taxon>Flavobacteriales</taxon>
        <taxon>Flavobacteriaceae</taxon>
        <taxon>Flavobacterium</taxon>
    </lineage>
</organism>
<keyword evidence="3" id="KW-1185">Reference proteome</keyword>
<feature type="chain" id="PRO_5016405452" evidence="1">
    <location>
        <begin position="19"/>
        <end position="187"/>
    </location>
</feature>
<proteinExistence type="predicted"/>
<keyword evidence="1" id="KW-0732">Signal</keyword>
<dbReference type="Proteomes" id="UP000249518">
    <property type="component" value="Unassembled WGS sequence"/>
</dbReference>